<dbReference type="PROSITE" id="PS50075">
    <property type="entry name" value="CARRIER"/>
    <property type="match status" value="4"/>
</dbReference>
<dbReference type="Gene3D" id="2.30.38.10">
    <property type="entry name" value="Luciferase, Domain 3"/>
    <property type="match status" value="4"/>
</dbReference>
<dbReference type="PANTHER" id="PTHR45527:SF1">
    <property type="entry name" value="FATTY ACID SYNTHASE"/>
    <property type="match status" value="1"/>
</dbReference>
<keyword evidence="3" id="KW-0597">Phosphoprotein</keyword>
<feature type="domain" description="Carrier" evidence="5">
    <location>
        <begin position="4228"/>
        <end position="4303"/>
    </location>
</feature>
<dbReference type="InterPro" id="IPR010071">
    <property type="entry name" value="AA_adenyl_dom"/>
</dbReference>
<dbReference type="Pfam" id="PF00550">
    <property type="entry name" value="PP-binding"/>
    <property type="match status" value="4"/>
</dbReference>
<evidence type="ECO:0000313" key="6">
    <source>
        <dbReference type="EMBL" id="VVE15887.1"/>
    </source>
</evidence>
<dbReference type="EMBL" id="CABPRV010000006">
    <property type="protein sequence ID" value="VVE15887.1"/>
    <property type="molecule type" value="Genomic_DNA"/>
</dbReference>
<dbReference type="InterPro" id="IPR001242">
    <property type="entry name" value="Condensation_dom"/>
</dbReference>
<dbReference type="InterPro" id="IPR006162">
    <property type="entry name" value="Ppantetheine_attach_site"/>
</dbReference>
<feature type="domain" description="Carrier" evidence="5">
    <location>
        <begin position="2100"/>
        <end position="2174"/>
    </location>
</feature>
<keyword evidence="2" id="KW-0596">Phosphopantetheine</keyword>
<name>A0ABY6W2M0_9BURK</name>
<dbReference type="SMART" id="SM00823">
    <property type="entry name" value="PKS_PP"/>
    <property type="match status" value="4"/>
</dbReference>
<dbReference type="CDD" id="cd05930">
    <property type="entry name" value="A_NRPS"/>
    <property type="match status" value="1"/>
</dbReference>
<dbReference type="Gene3D" id="3.30.559.30">
    <property type="entry name" value="Nonribosomal peptide synthetase, condensation domain"/>
    <property type="match status" value="4"/>
</dbReference>
<evidence type="ECO:0000256" key="3">
    <source>
        <dbReference type="ARBA" id="ARBA00022553"/>
    </source>
</evidence>
<dbReference type="Pfam" id="PF13193">
    <property type="entry name" value="AMP-binding_C"/>
    <property type="match status" value="3"/>
</dbReference>
<dbReference type="Gene3D" id="3.40.50.980">
    <property type="match status" value="8"/>
</dbReference>
<dbReference type="NCBIfam" id="TIGR01733">
    <property type="entry name" value="AA-adenyl-dom"/>
    <property type="match status" value="4"/>
</dbReference>
<protein>
    <submittedName>
        <fullName evidence="6">Tyrocidine synthase 3</fullName>
    </submittedName>
</protein>
<dbReference type="NCBIfam" id="NF003417">
    <property type="entry name" value="PRK04813.1"/>
    <property type="match status" value="4"/>
</dbReference>
<dbReference type="PROSITE" id="PS00012">
    <property type="entry name" value="PHOSPHOPANTETHEINE"/>
    <property type="match status" value="3"/>
</dbReference>
<dbReference type="InterPro" id="IPR000873">
    <property type="entry name" value="AMP-dep_synth/lig_dom"/>
</dbReference>
<dbReference type="Gene3D" id="3.40.50.1820">
    <property type="entry name" value="alpha/beta hydrolase"/>
    <property type="match status" value="1"/>
</dbReference>
<evidence type="ECO:0000256" key="1">
    <source>
        <dbReference type="ARBA" id="ARBA00001957"/>
    </source>
</evidence>
<dbReference type="SUPFAM" id="SSF53474">
    <property type="entry name" value="alpha/beta-Hydrolases"/>
    <property type="match status" value="1"/>
</dbReference>
<dbReference type="Gene3D" id="3.30.559.10">
    <property type="entry name" value="Chloramphenicol acetyltransferase-like domain"/>
    <property type="match status" value="4"/>
</dbReference>
<dbReference type="InterPro" id="IPR029058">
    <property type="entry name" value="AB_hydrolase_fold"/>
</dbReference>
<dbReference type="InterPro" id="IPR045851">
    <property type="entry name" value="AMP-bd_C_sf"/>
</dbReference>
<accession>A0ABY6W2M0</accession>
<dbReference type="Gene3D" id="1.10.1200.10">
    <property type="entry name" value="ACP-like"/>
    <property type="match status" value="4"/>
</dbReference>
<keyword evidence="7" id="KW-1185">Reference proteome</keyword>
<dbReference type="CDD" id="cd19531">
    <property type="entry name" value="LCL_NRPS-like"/>
    <property type="match status" value="4"/>
</dbReference>
<dbReference type="Pfam" id="PF00501">
    <property type="entry name" value="AMP-binding"/>
    <property type="match status" value="4"/>
</dbReference>
<organism evidence="6 7">
    <name type="scientific">Pandoraea capi</name>
    <dbReference type="NCBI Taxonomy" id="2508286"/>
    <lineage>
        <taxon>Bacteria</taxon>
        <taxon>Pseudomonadati</taxon>
        <taxon>Pseudomonadota</taxon>
        <taxon>Betaproteobacteria</taxon>
        <taxon>Burkholderiales</taxon>
        <taxon>Burkholderiaceae</taxon>
        <taxon>Pandoraea</taxon>
    </lineage>
</organism>
<comment type="caution">
    <text evidence="6">The sequence shown here is derived from an EMBL/GenBank/DDBJ whole genome shotgun (WGS) entry which is preliminary data.</text>
</comment>
<evidence type="ECO:0000256" key="2">
    <source>
        <dbReference type="ARBA" id="ARBA00022450"/>
    </source>
</evidence>
<evidence type="ECO:0000313" key="7">
    <source>
        <dbReference type="Proteomes" id="UP000366065"/>
    </source>
</evidence>
<dbReference type="PANTHER" id="PTHR45527">
    <property type="entry name" value="NONRIBOSOMAL PEPTIDE SYNTHETASE"/>
    <property type="match status" value="1"/>
</dbReference>
<dbReference type="Pfam" id="PF00668">
    <property type="entry name" value="Condensation"/>
    <property type="match status" value="4"/>
</dbReference>
<dbReference type="PROSITE" id="PS00455">
    <property type="entry name" value="AMP_BINDING"/>
    <property type="match status" value="4"/>
</dbReference>
<dbReference type="CDD" id="cd12116">
    <property type="entry name" value="A_NRPS_Ta1_like"/>
    <property type="match status" value="2"/>
</dbReference>
<comment type="cofactor">
    <cofactor evidence="1">
        <name>pantetheine 4'-phosphate</name>
        <dbReference type="ChEBI" id="CHEBI:47942"/>
    </cofactor>
</comment>
<evidence type="ECO:0000259" key="5">
    <source>
        <dbReference type="PROSITE" id="PS50075"/>
    </source>
</evidence>
<evidence type="ECO:0000256" key="4">
    <source>
        <dbReference type="SAM" id="MobiDB-lite"/>
    </source>
</evidence>
<dbReference type="InterPro" id="IPR020845">
    <property type="entry name" value="AMP-binding_CS"/>
</dbReference>
<dbReference type="Proteomes" id="UP000366065">
    <property type="component" value="Unassembled WGS sequence"/>
</dbReference>
<feature type="region of interest" description="Disordered" evidence="4">
    <location>
        <begin position="20"/>
        <end position="46"/>
    </location>
</feature>
<gene>
    <name evidence="6" type="primary">tycC_2</name>
    <name evidence="6" type="ORF">PCA20602_02882</name>
</gene>
<dbReference type="InterPro" id="IPR036736">
    <property type="entry name" value="ACP-like_sf"/>
</dbReference>
<dbReference type="SUPFAM" id="SSF47336">
    <property type="entry name" value="ACP-like"/>
    <property type="match status" value="4"/>
</dbReference>
<dbReference type="SUPFAM" id="SSF52777">
    <property type="entry name" value="CoA-dependent acyltransferases"/>
    <property type="match status" value="8"/>
</dbReference>
<dbReference type="SUPFAM" id="SSF56801">
    <property type="entry name" value="Acetyl-CoA synthetase-like"/>
    <property type="match status" value="4"/>
</dbReference>
<dbReference type="InterPro" id="IPR020806">
    <property type="entry name" value="PKS_PP-bd"/>
</dbReference>
<proteinExistence type="predicted"/>
<feature type="domain" description="Carrier" evidence="5">
    <location>
        <begin position="3159"/>
        <end position="3234"/>
    </location>
</feature>
<dbReference type="InterPro" id="IPR025110">
    <property type="entry name" value="AMP-bd_C"/>
</dbReference>
<dbReference type="CDD" id="cd17649">
    <property type="entry name" value="A_NRPS_PvdJ-like"/>
    <property type="match status" value="1"/>
</dbReference>
<dbReference type="InterPro" id="IPR009081">
    <property type="entry name" value="PP-bd_ACP"/>
</dbReference>
<reference evidence="6 7" key="1">
    <citation type="submission" date="2019-08" db="EMBL/GenBank/DDBJ databases">
        <authorList>
            <person name="Peeters C."/>
        </authorList>
    </citation>
    <scope>NUCLEOTIDE SEQUENCE [LARGE SCALE GENOMIC DNA]</scope>
    <source>
        <strain evidence="6 7">LMG 20602</strain>
    </source>
</reference>
<sequence length="4583" mass="492937">MAMDDLDPALLELLMSDMQASSGTRGDAGGDDAQATPHTEASTALPGAVPLSFAQRRLWMAQQFAPDDDAYHISRVFRLQGADIDANAIEQAIRTVIARHDVLRTCFSLHDGEPSQTVLSEVPFAMTRLDWRELPVADIDARVAALAAQSARIPFDPATAPMLRVTWIALPAQQYVLAVTMHHLISDAASNDVWAREFAQAYLAGVQGADPALTLPSLAIQYADYAQRQHAGLVSGRWQAALDGWQRDLADEYGPLQLPAPLVREAGVRRGVLRHELDASRHAALSAWCRQAGVTPFVALLGLWQLTLRRYHGDGDFLVGVPVDGRHVPGTPDLIGCFVGTQVYRAHHRPAQTLRAVVEAVNRARIANLDRLDVPFELALDAARRNGGSLFQTMFNFSQSDAAPQLRVGDVRVDVLTLSNDTPQFDLTLAVDWHSLGADLDLEYDRERVDGTLAHALIEDFVAWLDALVSTPDRATGAIALAPRTSAHLPADCLPDETTAGVHDARLDPVPVRIASRAALDPSRVAVVCGDASVTYGELMRRADLLAQRLIDDGAGPDVCIGVALERSVDMVVAVLAVLRSGAAYVPLDPEYPAERLAYIVADAGLQRIVTCAEVAARLGFGADIRTFEVLPDDGQRVVPTLSVDVRPEHLAYVIYTSGSTGRPKGVMVRHAALSSFIASLGERPGLGADDRWVAVTSLSFDIAALELYLPLVTGAQLIVADKDTTRDGAALARLLTQTQATVLQATPATWRMLLDLEAHETQAALRGLKGLCGGEALPPDLAQSLLANGVVLWNMYGPTETTIWSLVARVDGEKTTLGAPVRATQAWVLDTRLEETPVGVPGELYLGGEGLARGYWQRASLTAERFVPHPFAADGARLGARLYRTGDLVRRRADGDIEFIGRIDQQVKIRGFRIELGEIEAGLSAYEGVREAVVTAHTGPGGARLVGYVTASPGASLDEAALRRAIGRTLPDYMVPGRVIVLPAMPLTPNGKIDRRALPVPQHGDTVYEAPQGDVEITLAEAWRSALRLDEGARVGRDDNFYALGGDSILTLRGVAHAARAGVASTPRQWFEAATLRALAEAVARDDVPQGRPEVLVREGAELRAAASHAQQRQWFLWSLQPESSAYHITGAMRLRGALDVDAVQRAFAAMVARHEVLRTTFSDTVVDTDTDGELQQIVHADLPFSWQWVDVASEDEAHARAQEFNDTPFDLRAGPLLRVALLALPADAASVQERAEEGASARASRHHILLVAMHHIVADGWSIDIVLREFVAGYQAALTGQTAALAPLSLQYADIAQWQRDRLAAGERQRQLDWWRATLGDGEAAPVLLLPSDHPREPLAQYTEAAVPFSLSPALTGGIRALAAAHRATPFMIVLAAFQLLLSRHSGLRDVRVGVPIAGRELPESAPLIGLFMNTQVMRARLDASQTVAQLLDRTRTQVLEAAAHQALPFEALVETMALERSLTHTPLFQVLLNYQRDDASPVQALDGLHVERYLPRERAAQFELTLSANELASGGITGSFDYARELFAPETMARMCEQFVVLLTAFVATPDSPLGELTLHTPQGHAHLLAHGRTSQAAAPFLPVHCQFEANVVQDPEALALRHDGVSLTRATLERRANRLAHRLIALGVTPDTRVGVALSRSIDMIVGILAVLKAGGAYVPLDPDYPPQRLADMLDDCGATLVLGHEASAHVALPDGVLRVDIDASHDTAHGFDALDGAPRVALLPGHLAYVIYTSGSTGKPKGVAVSHGGLAAHARVWASLCGLTCDDRVLQFSTMNFDGFVEQLFPALHVGAAVVLRGPQLWSADEFVANVAREGVTVVDLPTAYWNVLAQTLDGAPTPGAPLAGVRQLHVGGEAMSAQGWRRWREHANLSHIRLLNTYGPTEAVVTASAWTASDAQIDAGASVPIGRALEGRQLYVVTPDMTLAPQGAVGELLIGGDLLARGYLDRAAQTAERFVPDPFGAPGSRAYRTGDLVRWRADGELEYLGRVDFQVKIRGFRVELGEIEAALLAQPGVREAVVSAFDSDAGTRLAAYVTGQPACQPDAIALRAALEASLPAPLVPSAIVVLDALPMTPGGKLDRRALPAPSFGQSEYEAPDGEREIALAEVWADVLGLARVGRNDNFFSLGGDSILVLKVVARAAARGISLTPRQLFVHRSLAALAAASMQASGPMTAPIPRSLRSRQALPMSHAQRRLWFLWHLQPESSAYHVAGGIGLRGALNEQAVRHAFARIVARHEVLRTTFEIPVGETEAVQVVHDAPEFDWQAFDVSADEAPARAQAFADAPFDLQRGPLLRVGVMRLGGQGMQAQPDHVLLIAMHHIVADGWSVGVLLDEFVAAYTAQVGAAGAASVPTRAELPIQYGDYAAWQRETFDGAERDRQLSYWRSLLGEGADAHPVLDLPHDHPRHPVGVYKAGRHPFKLDDATVASVRNAARRHGVTPYVVLLSAFQALLHRWCMQREIRVGVPVSGRDHPELGNLIGVFINTLVMRADFPERLGAAALVRSVAERTQAAMDHQTLPFDTLVDALSPTRSVSHTPLFQVMFNHQREDYRVLRDLPGLATRHFDTGGEAAQFELTLNVGEASDGAIAGSFTYARELFEASTMARLSRQYEALLTALCASDDAIIDDIPLVDAHAAAQLDAWGVATEEFSADARVHVRVTAQARLTPDAMAVRADDDCLTYAELERRSNRLAHALIAQGVGADVPVAIALERGAGMLVALLGVLKAGGCYVPLDPAYPAQRLQYMLEHSGVTRLITQSSLQATLPLPAGSTCLLLDRFDVGVSGRDPDGLDEAPNVPVGPEHLAYVIYTSGSTGKPKGVMVRHGGLSNFLSGLARRPGLTASDRWVAVTSLSFDIAALELFLPLTLGAQVIVASRDTARDGFALAELLRTSEATVLQSTPATWRMLLASGQPWPALRALCGGEALPPDLAEALRARGCELWNLYGPTETTIWSMLGRVVGKPVLGQVIAGTQARVLDTRLAPVPPGVAGELYLGGSGLARGYFGRADLSAERFVPDPFSSQGQRLYRTGDLARWKHDGTLEFLGRTDHQVKIRGHRIELGEIEARLAASAGVGAAVVVAHDGASGTQLVGYVSPVTPADAPDADALRSELAAQLPDYMVPAVILVLPALPLTPNGKIDRKALPAPDVAPRHFVAPEAGDEATLAEVWRDVLGVESVSRDDNFFALGGHSLQAMQIVSQLATKHGKALALRDVFAAATLSTLAQCMVSTAPQHASVIAPIPRREDARRARLTHGQARLWFLWQMDPRSAAYHMTGAFRLDGQLDPQALQLAVADVVARHEVLHSRFASIDDTPWQMIDAPDAFGWSVEDVEDREGDDKGAVLQARLRSLSSAPIDLAHGPILRVTLLRVGPTSHVLHFVTHHIVADEWSVGVLAHDFGTAYAARLAGDAPAFAPLQADYGDFAEWHREWLDETREASQLAYWHARLGDEHPVLELPVARKRAGLRADLGARITAELPDAISHGVRALARRYGTTPFTVLLSAWQLTLSRYAAQKDVRVGVPVAGRVHPATDDLVGFFVNTLVIRVEFDGLQTLGDLLAHTRERMIEAQANQDVPFARVVDALKVPRSLSHTPLFQVMFNYGVRPDKPTALPGVQFGLLASEAATARFDLVLNVFDDDAFGLSLTYACDIFERDAIEAMLARYRQVIDRLVRDEAMAAPPDVALGDVRLVDAPADVNAAPGSGSVTDKPWRPVAQTLIESARAHAAQRAVHCEGEHLTYADLDAWSGRVAAALRVSGVRPEERVGLCLRRSVALVPALIGVLRAGAAFVPLDPEYPADRLAYMMEDAGVTRLLTDATTCEALTGLFAQREAIDIDMLRPAADGQASTASGDAPDDADVHGDQLAYVIYTSGSTGRPKGVAVSHRSLALHLNDFIATYGISASDRQLQSSTINFDVALHEMLPSLMQGGSIEMRGAKAWDLATTNRQLVAEQVTFARIPTAYWQQWLHEPPQPASLALRQITVGGEGLPGDALRQWRSGPLAHIRLDNLYGPTETTVACMYRPTQDADCAQPIVSIGGPYPSRDVYVCDDAGNVLPVGALGELCIGGETLARGYLGRAALTAEKFVPDPHRNDGGRMYRSGDLCRKRPDGTIDFLGRMDQQVKLRGFRIELGEVESALRSVPGVREAVAELRGQGDDRQLVGYVTGDATLIDPSYLRDALQTRLPAFMIPGAFVHLDALPLMPNGKLNRAALPEPSAPTPGDAAQGPATPTEALLFDIWRDTLGRDGFGRHDNFFAIGGDSLAALRVAARAQRSGVTHFSLEGLFSHPTVAGLATWLDEASQGRPANIVTLGGATAARQLFAIHPGYGLVGEYRALASALEGVARVHGVQSPMYTDADWAPTSLDAMARDYAAAIRRVQPRGPYRLLGWSSGAAMARHVAGVLVADGDVVDFLGSVDGAAPERAASDDGTRDGAPDIAQAMAVSDAEIDLLQAAMRAGAGRWQGEIPEGDDGRQWLATALRIGKHFDAVSSNAGDADLLPVSMHLWLARRDGDTTVALDAIAATRAWRAHAGSVVVESFDTDHTGIVRHPDFMAALHRALSALREPDDIAGAEDTRQGDDS</sequence>
<feature type="domain" description="Carrier" evidence="5">
    <location>
        <begin position="1011"/>
        <end position="1088"/>
    </location>
</feature>
<dbReference type="InterPro" id="IPR001031">
    <property type="entry name" value="Thioesterase"/>
</dbReference>
<dbReference type="Gene3D" id="3.30.300.30">
    <property type="match status" value="4"/>
</dbReference>
<dbReference type="Pfam" id="PF00975">
    <property type="entry name" value="Thioesterase"/>
    <property type="match status" value="1"/>
</dbReference>
<dbReference type="InterPro" id="IPR023213">
    <property type="entry name" value="CAT-like_dom_sf"/>
</dbReference>